<gene>
    <name evidence="3" type="ORF">IFM89_027844</name>
</gene>
<dbReference type="AlphaFoldDB" id="A0A835HEL9"/>
<protein>
    <recommendedName>
        <fullName evidence="2">Electron transfer flavoprotein alpha/beta-subunit N-terminal domain-containing protein</fullName>
    </recommendedName>
</protein>
<organism evidence="3 4">
    <name type="scientific">Coptis chinensis</name>
    <dbReference type="NCBI Taxonomy" id="261450"/>
    <lineage>
        <taxon>Eukaryota</taxon>
        <taxon>Viridiplantae</taxon>
        <taxon>Streptophyta</taxon>
        <taxon>Embryophyta</taxon>
        <taxon>Tracheophyta</taxon>
        <taxon>Spermatophyta</taxon>
        <taxon>Magnoliopsida</taxon>
        <taxon>Ranunculales</taxon>
        <taxon>Ranunculaceae</taxon>
        <taxon>Coptidoideae</taxon>
        <taxon>Coptis</taxon>
    </lineage>
</organism>
<feature type="domain" description="Electron transfer flavoprotein alpha/beta-subunit N-terminal" evidence="2">
    <location>
        <begin position="22"/>
        <end position="159"/>
    </location>
</feature>
<dbReference type="GO" id="GO:0006400">
    <property type="term" value="P:tRNA modification"/>
    <property type="evidence" value="ECO:0007669"/>
    <property type="project" value="InterPro"/>
</dbReference>
<comment type="subcellular location">
    <subcellularLocation>
        <location evidence="1">Mitochondrion matrix</location>
    </subcellularLocation>
</comment>
<dbReference type="GO" id="GO:0005759">
    <property type="term" value="C:mitochondrial matrix"/>
    <property type="evidence" value="ECO:0007669"/>
    <property type="project" value="UniProtKB-SubCell"/>
</dbReference>
<evidence type="ECO:0000313" key="4">
    <source>
        <dbReference type="Proteomes" id="UP000631114"/>
    </source>
</evidence>
<dbReference type="EMBL" id="JADFTS010000007">
    <property type="protein sequence ID" value="KAF9598411.1"/>
    <property type="molecule type" value="Genomic_DNA"/>
</dbReference>
<sequence>MLIVGFREFKRAPSIAHMRFLDHVFLEQVLSISLANFLDSGFFDQVLVADMDKLSHPLAEPWEELVHLVQKKGGYSHIIAPSNSFGKNVLPRVAALLDVSSIMDVTNISGSQLYVRECSLHRSISRVDPCILTIRSTSFPVPHISSDSKWDAALFSEIFKAYISRSRNTPFWASVRGSSYSGRALKSPENLIHWRSLLKSLVQECDTGRAQKENNNKKRTKFTVKALSNSSNGTGRARVGLLQLGNCPTPIETPSLLLSTRKALPVFIAPDLLPSLPSPDSHLLQIRPAEYMEMISSLKPNLWASLADEVPAWVLEKRNKTSVDQTVRWLDECLALDQLKDEVMSGMNGRRFYPPGEPVGALAVTPISVLSYKLVLDSSSSIKASWELMKYVRIVLMGSIPIAFGGTEHPSAYGELVSIGGLNLDTNKKLSAAIATILETKLRIWYKKMHRVCILYTSTRSCE</sequence>
<dbReference type="InterPro" id="IPR014729">
    <property type="entry name" value="Rossmann-like_a/b/a_fold"/>
</dbReference>
<accession>A0A835HEL9</accession>
<dbReference type="PANTHER" id="PTHR46064:SF1">
    <property type="entry name" value="QUEUINE TRNA-RIBOSYLTRANSFERASE ACCESSORY SUBUNIT 2"/>
    <property type="match status" value="1"/>
</dbReference>
<comment type="caution">
    <text evidence="3">The sequence shown here is derived from an EMBL/GenBank/DDBJ whole genome shotgun (WGS) entry which is preliminary data.</text>
</comment>
<evidence type="ECO:0000259" key="2">
    <source>
        <dbReference type="SMART" id="SM00893"/>
    </source>
</evidence>
<dbReference type="SUPFAM" id="SSF52402">
    <property type="entry name" value="Adenine nucleotide alpha hydrolases-like"/>
    <property type="match status" value="1"/>
</dbReference>
<dbReference type="InterPro" id="IPR002616">
    <property type="entry name" value="tRNA_ribo_trans-like"/>
</dbReference>
<dbReference type="Gene3D" id="3.30.429.10">
    <property type="entry name" value="Macrophage Migration Inhibitory Factor"/>
    <property type="match status" value="1"/>
</dbReference>
<dbReference type="InterPro" id="IPR036511">
    <property type="entry name" value="TGT-like_sf"/>
</dbReference>
<dbReference type="Pfam" id="PF01702">
    <property type="entry name" value="TGT"/>
    <property type="match status" value="1"/>
</dbReference>
<dbReference type="Gene3D" id="3.20.20.105">
    <property type="entry name" value="Queuine tRNA-ribosyltransferase-like"/>
    <property type="match status" value="1"/>
</dbReference>
<dbReference type="Pfam" id="PF01012">
    <property type="entry name" value="ETF"/>
    <property type="match status" value="1"/>
</dbReference>
<dbReference type="Gene3D" id="3.40.50.620">
    <property type="entry name" value="HUPs"/>
    <property type="match status" value="1"/>
</dbReference>
<name>A0A835HEL9_9MAGN</name>
<dbReference type="SMART" id="SM00893">
    <property type="entry name" value="ETF"/>
    <property type="match status" value="1"/>
</dbReference>
<keyword evidence="4" id="KW-1185">Reference proteome</keyword>
<dbReference type="SUPFAM" id="SSF55331">
    <property type="entry name" value="Tautomerase/MIF"/>
    <property type="match status" value="1"/>
</dbReference>
<dbReference type="InterPro" id="IPR014730">
    <property type="entry name" value="ETF_a/b_N"/>
</dbReference>
<evidence type="ECO:0000256" key="1">
    <source>
        <dbReference type="ARBA" id="ARBA00004305"/>
    </source>
</evidence>
<proteinExistence type="predicted"/>
<dbReference type="OrthoDB" id="27601at2759"/>
<reference evidence="3 4" key="1">
    <citation type="submission" date="2020-10" db="EMBL/GenBank/DDBJ databases">
        <title>The Coptis chinensis genome and diversification of protoberbering-type alkaloids.</title>
        <authorList>
            <person name="Wang B."/>
            <person name="Shu S."/>
            <person name="Song C."/>
            <person name="Liu Y."/>
        </authorList>
    </citation>
    <scope>NUCLEOTIDE SEQUENCE [LARGE SCALE GENOMIC DNA]</scope>
    <source>
        <strain evidence="3">HL-2020</strain>
        <tissue evidence="3">Leaf</tissue>
    </source>
</reference>
<dbReference type="Proteomes" id="UP000631114">
    <property type="component" value="Unassembled WGS sequence"/>
</dbReference>
<dbReference type="PANTHER" id="PTHR46064">
    <property type="entry name" value="QUEUINE TRNA-RIBOSYLTRANSFERASE ACCESSORY SUBUNIT 2"/>
    <property type="match status" value="1"/>
</dbReference>
<evidence type="ECO:0000313" key="3">
    <source>
        <dbReference type="EMBL" id="KAF9598411.1"/>
    </source>
</evidence>
<dbReference type="SUPFAM" id="SSF51713">
    <property type="entry name" value="tRNA-guanine transglycosylase"/>
    <property type="match status" value="1"/>
</dbReference>
<dbReference type="InterPro" id="IPR014347">
    <property type="entry name" value="Tautomerase/MIF_sf"/>
</dbReference>
<dbReference type="InterPro" id="IPR050852">
    <property type="entry name" value="Queuine_tRNA-ribosyltrfase"/>
</dbReference>